<dbReference type="GO" id="GO:0032216">
    <property type="term" value="F:glucosaminyl-phosphatidylinositol O-acyltransferase activity"/>
    <property type="evidence" value="ECO:0007669"/>
    <property type="project" value="TreeGrafter"/>
</dbReference>
<feature type="transmembrane region" description="Helical" evidence="5">
    <location>
        <begin position="463"/>
        <end position="482"/>
    </location>
</feature>
<dbReference type="STRING" id="6832.A0A553NXK1"/>
<feature type="transmembrane region" description="Helical" evidence="5">
    <location>
        <begin position="157"/>
        <end position="175"/>
    </location>
</feature>
<feature type="transmembrane region" description="Helical" evidence="5">
    <location>
        <begin position="56"/>
        <end position="74"/>
    </location>
</feature>
<evidence type="ECO:0000256" key="2">
    <source>
        <dbReference type="ARBA" id="ARBA00022692"/>
    </source>
</evidence>
<feature type="transmembrane region" description="Helical" evidence="5">
    <location>
        <begin position="436"/>
        <end position="457"/>
    </location>
</feature>
<reference evidence="6 7" key="1">
    <citation type="journal article" date="2018" name="Nat. Ecol. Evol.">
        <title>Genomic signatures of mitonuclear coevolution across populations of Tigriopus californicus.</title>
        <authorList>
            <person name="Barreto F.S."/>
            <person name="Watson E.T."/>
            <person name="Lima T.G."/>
            <person name="Willett C.S."/>
            <person name="Edmands S."/>
            <person name="Li W."/>
            <person name="Burton R.S."/>
        </authorList>
    </citation>
    <scope>NUCLEOTIDE SEQUENCE [LARGE SCALE GENOMIC DNA]</scope>
    <source>
        <strain evidence="6 7">San Diego</strain>
    </source>
</reference>
<evidence type="ECO:0000313" key="6">
    <source>
        <dbReference type="EMBL" id="TRY70165.1"/>
    </source>
</evidence>
<dbReference type="InterPro" id="IPR009447">
    <property type="entry name" value="PIGW/GWT1"/>
</dbReference>
<dbReference type="GO" id="GO:0005789">
    <property type="term" value="C:endoplasmic reticulum membrane"/>
    <property type="evidence" value="ECO:0007669"/>
    <property type="project" value="UniProtKB-SubCell"/>
</dbReference>
<dbReference type="PANTHER" id="PTHR20661:SF0">
    <property type="entry name" value="PHOSPHATIDYLINOSITOL-GLYCAN BIOSYNTHESIS CLASS W PROTEIN"/>
    <property type="match status" value="1"/>
</dbReference>
<sequence>MDDGYKVLHETFVSGHTGTTAHEILWVSALLPLTLCLYGMVNVWRRPSHRAHFPTSVLELVLIGCPLLLSLTLFAEVTYYFGLILIAILVMGVVTLRSTLISRPWRLFLNERFSHDRFLPYLTNYRAGMLLTTAVCILAVDFPIFPRKFAKTESFGFGLMDIGVGSFVFVGGMFSPAAQKVTGSYFSRMQGVKKSLIQSLPLIALGLFRVVLVKGSGYHEHLTEYGVHWNFFLTLAVTKVLSSILFLIVPVDWSWRAALTLSLAHESALVVSYYDWVLENPPRYDLVNANREGIVSSPGYLAIHLAGVAWGRQFARLENKVQDHIGQLKTIVVWSLIMWSSLYYSCHELFRPTSRRFANWTYFNWMVACNLTLIGLFLLADIVILYFQDSKPKINRHKFKDSNRKATPPQTKVNQITDALKWIRVPLMNEAINYNALFYFLLANLFTGSINFIFQTIRTPTCPSLLILIAYVTILHFISVFLHSATVQIKM</sequence>
<feature type="transmembrane region" description="Helical" evidence="5">
    <location>
        <begin position="227"/>
        <end position="248"/>
    </location>
</feature>
<keyword evidence="5" id="KW-0012">Acyltransferase</keyword>
<keyword evidence="7" id="KW-1185">Reference proteome</keyword>
<feature type="transmembrane region" description="Helical" evidence="5">
    <location>
        <begin position="121"/>
        <end position="145"/>
    </location>
</feature>
<feature type="transmembrane region" description="Helical" evidence="5">
    <location>
        <begin position="362"/>
        <end position="387"/>
    </location>
</feature>
<dbReference type="GO" id="GO:0072659">
    <property type="term" value="P:protein localization to plasma membrane"/>
    <property type="evidence" value="ECO:0007669"/>
    <property type="project" value="TreeGrafter"/>
</dbReference>
<dbReference type="OMA" id="GLYVMQP"/>
<comment type="pathway">
    <text evidence="5">Glycolipid biosynthesis; glycosylphosphatidylinositol-anchor biosynthesis.</text>
</comment>
<gene>
    <name evidence="6" type="ORF">TCAL_05200</name>
</gene>
<dbReference type="GO" id="GO:0006506">
    <property type="term" value="P:GPI anchor biosynthetic process"/>
    <property type="evidence" value="ECO:0007669"/>
    <property type="project" value="UniProtKB-UniPathway"/>
</dbReference>
<dbReference type="UniPathway" id="UPA00196"/>
<dbReference type="Proteomes" id="UP000318571">
    <property type="component" value="Chromosome 9"/>
</dbReference>
<proteinExistence type="inferred from homology"/>
<keyword evidence="3 5" id="KW-1133">Transmembrane helix</keyword>
<dbReference type="EC" id="2.3.-.-" evidence="5"/>
<keyword evidence="5" id="KW-0808">Transferase</keyword>
<dbReference type="AlphaFoldDB" id="A0A553NXK1"/>
<evidence type="ECO:0000256" key="3">
    <source>
        <dbReference type="ARBA" id="ARBA00022989"/>
    </source>
</evidence>
<protein>
    <recommendedName>
        <fullName evidence="5">Phosphatidylinositol-glycan biosynthesis class W protein</fullName>
        <ecNumber evidence="5">2.3.-.-</ecNumber>
    </recommendedName>
</protein>
<comment type="caution">
    <text evidence="6">The sequence shown here is derived from an EMBL/GenBank/DDBJ whole genome shotgun (WGS) entry which is preliminary data.</text>
</comment>
<comment type="function">
    <text evidence="5">A acetyltransferase, which acetylates the inositol ring of phosphatidylinositol during biosynthesis of GPI-anchor.</text>
</comment>
<dbReference type="EMBL" id="VCGU01000009">
    <property type="protein sequence ID" value="TRY70165.1"/>
    <property type="molecule type" value="Genomic_DNA"/>
</dbReference>
<comment type="similarity">
    <text evidence="5">Belongs to the PIGW family.</text>
</comment>
<name>A0A553NXK1_TIGCA</name>
<feature type="transmembrane region" description="Helical" evidence="5">
    <location>
        <begin position="196"/>
        <end position="215"/>
    </location>
</feature>
<comment type="subcellular location">
    <subcellularLocation>
        <location evidence="5">Endoplasmic reticulum membrane</location>
        <topology evidence="5">Multi-pass membrane protein</topology>
    </subcellularLocation>
    <subcellularLocation>
        <location evidence="1">Membrane</location>
        <topology evidence="1">Multi-pass membrane protein</topology>
    </subcellularLocation>
</comment>
<dbReference type="PIRSF" id="PIRSF017321">
    <property type="entry name" value="GWT1"/>
    <property type="match status" value="1"/>
</dbReference>
<organism evidence="6 7">
    <name type="scientific">Tigriopus californicus</name>
    <name type="common">Marine copepod</name>
    <dbReference type="NCBI Taxonomy" id="6832"/>
    <lineage>
        <taxon>Eukaryota</taxon>
        <taxon>Metazoa</taxon>
        <taxon>Ecdysozoa</taxon>
        <taxon>Arthropoda</taxon>
        <taxon>Crustacea</taxon>
        <taxon>Multicrustacea</taxon>
        <taxon>Hexanauplia</taxon>
        <taxon>Copepoda</taxon>
        <taxon>Harpacticoida</taxon>
        <taxon>Harpacticidae</taxon>
        <taxon>Tigriopus</taxon>
    </lineage>
</organism>
<keyword evidence="5" id="KW-0256">Endoplasmic reticulum</keyword>
<keyword evidence="4 5" id="KW-0472">Membrane</keyword>
<evidence type="ECO:0000256" key="5">
    <source>
        <dbReference type="RuleBase" id="RU280819"/>
    </source>
</evidence>
<evidence type="ECO:0000313" key="7">
    <source>
        <dbReference type="Proteomes" id="UP000318571"/>
    </source>
</evidence>
<evidence type="ECO:0000256" key="1">
    <source>
        <dbReference type="ARBA" id="ARBA00004141"/>
    </source>
</evidence>
<keyword evidence="5" id="KW-0337">GPI-anchor biosynthesis</keyword>
<accession>A0A553NXK1</accession>
<keyword evidence="2 5" id="KW-0812">Transmembrane</keyword>
<feature type="transmembrane region" description="Helical" evidence="5">
    <location>
        <begin position="80"/>
        <end position="100"/>
    </location>
</feature>
<evidence type="ECO:0000256" key="4">
    <source>
        <dbReference type="ARBA" id="ARBA00023136"/>
    </source>
</evidence>
<dbReference type="Pfam" id="PF06423">
    <property type="entry name" value="GWT1"/>
    <property type="match status" value="1"/>
</dbReference>
<feature type="transmembrane region" description="Helical" evidence="5">
    <location>
        <begin position="24"/>
        <end position="44"/>
    </location>
</feature>
<dbReference type="PANTHER" id="PTHR20661">
    <property type="entry name" value="PHOSPHATIDYLINOSITOL-GLYCAN BIOSYNTHESIS CLASS W PROTEIN"/>
    <property type="match status" value="1"/>
</dbReference>